<protein>
    <recommendedName>
        <fullName evidence="4">DUF287 domain-containing protein</fullName>
    </recommendedName>
</protein>
<keyword evidence="3" id="KW-1185">Reference proteome</keyword>
<dbReference type="AlphaFoldDB" id="A0A6D2L0Q9"/>
<feature type="region of interest" description="Disordered" evidence="1">
    <location>
        <begin position="150"/>
        <end position="263"/>
    </location>
</feature>
<reference evidence="2" key="1">
    <citation type="submission" date="2020-01" db="EMBL/GenBank/DDBJ databases">
        <authorList>
            <person name="Mishra B."/>
        </authorList>
    </citation>
    <scope>NUCLEOTIDE SEQUENCE [LARGE SCALE GENOMIC DNA]</scope>
</reference>
<dbReference type="EMBL" id="CACVBM020001718">
    <property type="protein sequence ID" value="CAA7058025.1"/>
    <property type="molecule type" value="Genomic_DNA"/>
</dbReference>
<evidence type="ECO:0000256" key="1">
    <source>
        <dbReference type="SAM" id="MobiDB-lite"/>
    </source>
</evidence>
<feature type="compositionally biased region" description="Basic and acidic residues" evidence="1">
    <location>
        <begin position="161"/>
        <end position="181"/>
    </location>
</feature>
<evidence type="ECO:0000313" key="3">
    <source>
        <dbReference type="Proteomes" id="UP000467841"/>
    </source>
</evidence>
<comment type="caution">
    <text evidence="2">The sequence shown here is derived from an EMBL/GenBank/DDBJ whole genome shotgun (WGS) entry which is preliminary data.</text>
</comment>
<accession>A0A6D2L0Q9</accession>
<proteinExistence type="predicted"/>
<sequence length="263" mass="29391">MKGRKNIMPRLLAQVRNEFNKKWWDNDVEDDDVDNVIKALYGELGGVWRWKPSDWIREGIMVLDNVKAEKGFPRKRLLDSDDLSVKRPCHAYGMEGQSSDAGLGTIQSALQAMFDQFTVYQSGQITNRFDRLEYKVELLTNQVTSLESAVEKLRQGSSEDTADKEHDKSNEAVGGEGKEEEPAGAAKVKTLRSPNLLRFPEASNVPESSNVPDKVPEAAAPVSNDPFRTKSARIAAKKKNEMTENPKPTSNKAGRGRGRKKTK</sequence>
<dbReference type="Proteomes" id="UP000467841">
    <property type="component" value="Unassembled WGS sequence"/>
</dbReference>
<feature type="compositionally biased region" description="Basic residues" evidence="1">
    <location>
        <begin position="254"/>
        <end position="263"/>
    </location>
</feature>
<gene>
    <name evidence="2" type="ORF">MERR_LOCUS45261</name>
</gene>
<evidence type="ECO:0008006" key="4">
    <source>
        <dbReference type="Google" id="ProtNLM"/>
    </source>
</evidence>
<name>A0A6D2L0Q9_9BRAS</name>
<organism evidence="2 3">
    <name type="scientific">Microthlaspi erraticum</name>
    <dbReference type="NCBI Taxonomy" id="1685480"/>
    <lineage>
        <taxon>Eukaryota</taxon>
        <taxon>Viridiplantae</taxon>
        <taxon>Streptophyta</taxon>
        <taxon>Embryophyta</taxon>
        <taxon>Tracheophyta</taxon>
        <taxon>Spermatophyta</taxon>
        <taxon>Magnoliopsida</taxon>
        <taxon>eudicotyledons</taxon>
        <taxon>Gunneridae</taxon>
        <taxon>Pentapetalae</taxon>
        <taxon>rosids</taxon>
        <taxon>malvids</taxon>
        <taxon>Brassicales</taxon>
        <taxon>Brassicaceae</taxon>
        <taxon>Coluteocarpeae</taxon>
        <taxon>Microthlaspi</taxon>
    </lineage>
</organism>
<evidence type="ECO:0000313" key="2">
    <source>
        <dbReference type="EMBL" id="CAA7058025.1"/>
    </source>
</evidence>